<feature type="region of interest" description="Disordered" evidence="2">
    <location>
        <begin position="91"/>
        <end position="141"/>
    </location>
</feature>
<evidence type="ECO:0000256" key="1">
    <source>
        <dbReference type="SAM" id="Coils"/>
    </source>
</evidence>
<feature type="compositionally biased region" description="Low complexity" evidence="2">
    <location>
        <begin position="227"/>
        <end position="243"/>
    </location>
</feature>
<evidence type="ECO:0000313" key="4">
    <source>
        <dbReference type="Proteomes" id="UP000267821"/>
    </source>
</evidence>
<keyword evidence="4" id="KW-1185">Reference proteome</keyword>
<feature type="coiled-coil region" evidence="1">
    <location>
        <begin position="914"/>
        <end position="941"/>
    </location>
</feature>
<feature type="coiled-coil region" evidence="1">
    <location>
        <begin position="968"/>
        <end position="1041"/>
    </location>
</feature>
<feature type="coiled-coil region" evidence="1">
    <location>
        <begin position="446"/>
        <end position="618"/>
    </location>
</feature>
<organism evidence="3 4">
    <name type="scientific">Terfezia boudieri ATCC MYA-4762</name>
    <dbReference type="NCBI Taxonomy" id="1051890"/>
    <lineage>
        <taxon>Eukaryota</taxon>
        <taxon>Fungi</taxon>
        <taxon>Dikarya</taxon>
        <taxon>Ascomycota</taxon>
        <taxon>Pezizomycotina</taxon>
        <taxon>Pezizomycetes</taxon>
        <taxon>Pezizales</taxon>
        <taxon>Pezizaceae</taxon>
        <taxon>Terfezia</taxon>
    </lineage>
</organism>
<feature type="compositionally biased region" description="Polar residues" evidence="2">
    <location>
        <begin position="92"/>
        <end position="106"/>
    </location>
</feature>
<dbReference type="PANTHER" id="PTHR45615">
    <property type="entry name" value="MYOSIN HEAVY CHAIN, NON-MUSCLE"/>
    <property type="match status" value="1"/>
</dbReference>
<dbReference type="Proteomes" id="UP000267821">
    <property type="component" value="Unassembled WGS sequence"/>
</dbReference>
<gene>
    <name evidence="3" type="ORF">L211DRAFT_847920</name>
</gene>
<accession>A0A3N4LRK7</accession>
<proteinExistence type="predicted"/>
<feature type="compositionally biased region" description="Basic and acidic residues" evidence="2">
    <location>
        <begin position="1234"/>
        <end position="1253"/>
    </location>
</feature>
<dbReference type="STRING" id="1051890.A0A3N4LRK7"/>
<dbReference type="EMBL" id="ML121537">
    <property type="protein sequence ID" value="RPB25567.1"/>
    <property type="molecule type" value="Genomic_DNA"/>
</dbReference>
<name>A0A3N4LRK7_9PEZI</name>
<feature type="region of interest" description="Disordered" evidence="2">
    <location>
        <begin position="172"/>
        <end position="266"/>
    </location>
</feature>
<evidence type="ECO:0000256" key="2">
    <source>
        <dbReference type="SAM" id="MobiDB-lite"/>
    </source>
</evidence>
<dbReference type="OrthoDB" id="5366676at2759"/>
<keyword evidence="1" id="KW-0175">Coiled coil</keyword>
<feature type="compositionally biased region" description="Polar residues" evidence="2">
    <location>
        <begin position="252"/>
        <end position="266"/>
    </location>
</feature>
<feature type="region of interest" description="Disordered" evidence="2">
    <location>
        <begin position="1224"/>
        <end position="1253"/>
    </location>
</feature>
<sequence>MAPSMGIFSRRKNHEGKALRYLLSVTPSNDSPASSNRSISEVDSSDSILNSRFITAHHYVAPKSFVEGNYGGGEGEGGGAFGLVHAPALSRPRNTATTPTPEQSFSWMAMNPGKPCYSPRLKSPKPEASSSKGKKVNRSKSESTYKLFKGLKGDNVQSRKSAVPVLATVHSQSQLNNFESPPMPPRKNLTPTRPPGTPPNWAQDIPVSLSPGVGVLPNDLPEPLRQFSSNSSPAGSPKSASFSHSPYLEGLGSNSTSKLQLTPPISQESSMRTQNLENIAPFGILNQNFGDLPISMHGNGPPSVAPINVRKNKTESDLIMEITSLKKSLIMQNEIIRKLDPNFQPDSSIQNTDLQRMNQALIHRVRDLEQSNNEREESLSRQVSKFQALQQSHHALVETARIGYDAEIASLKESMQSMDNAKGMSIPDTEELTRLRKREKELVMVVKERGEELDVASKDMNELREKLGLVEKLVARKDGELEVAERRVKRMSEQSPIIGRSELRSSEEEDVEMAKRLDEEIRLREAVERELDEAVVKYKSDLEEALAAEREKAREERQRALDKEKSKREQYRVQIWKELEEILQKEEEKRDKAVAFAQEELKLRAEQEEKRRAELAAGFNAKFTELEHARKADLDNFKARMGIKKETEQALTRQNHELQPRNAELQGLLDRDKDAIESLKDSSECIMRIAEGSDNCLGEEKKRNKDLGESARLMASLSIYPQLMNTPSIGSQFAEEVTQLKQLLSDRDAKVEVLTAELDVWKAELKTVDEAWKKLDAEAKVFQEVLGGKEKRIGELEGENKRLGGTLEMYRKEFGKLTKGASVELERAARVREAGLEDHGEDGLFIIKAEVLRDLAAHPVPEDTNNKEDASPLNLLEQLSQSQSALAEANNEICLYKLDGKGYRKDVRRRDAQIAHLNKKITELESTLHQKSLEIAAVQDELNLERRLPKLQFSKLEDENVHLLAGKISSVKDENLQLKQRVRMQEDKLTQGQEEREALRKMLQQYTEQQGLVIADLEVKVERLKGEKKQVEHRARKAMVALPLPILPEGEGSAESEMKAVTPPLEGPGSSSSVTAAKPKRRNSHSRTFSGGRAHSRTSSMDRVHALSPIITNIPPPQFPSPTTPLPPVPPKSPMFLPQRISNTTHPRPGTASSDEGFFPFGITPPLGLGVGVGAVTQGSPGLSAQPRRKKVPEKADSAGPEGNILSTPRAHRVVAVRESPQGLIRGGGTLKRGSTEEKELPKLPEEAGEVRGETGRVMSPLGIGAEVVGRANKRVPLSAVVMPREKRKIREMYANAGAGGGVSVCEKAGEGDKEGCEVVFW</sequence>
<reference evidence="3 4" key="1">
    <citation type="journal article" date="2018" name="Nat. Ecol. Evol.">
        <title>Pezizomycetes genomes reveal the molecular basis of ectomycorrhizal truffle lifestyle.</title>
        <authorList>
            <person name="Murat C."/>
            <person name="Payen T."/>
            <person name="Noel B."/>
            <person name="Kuo A."/>
            <person name="Morin E."/>
            <person name="Chen J."/>
            <person name="Kohler A."/>
            <person name="Krizsan K."/>
            <person name="Balestrini R."/>
            <person name="Da Silva C."/>
            <person name="Montanini B."/>
            <person name="Hainaut M."/>
            <person name="Levati E."/>
            <person name="Barry K.W."/>
            <person name="Belfiori B."/>
            <person name="Cichocki N."/>
            <person name="Clum A."/>
            <person name="Dockter R.B."/>
            <person name="Fauchery L."/>
            <person name="Guy J."/>
            <person name="Iotti M."/>
            <person name="Le Tacon F."/>
            <person name="Lindquist E.A."/>
            <person name="Lipzen A."/>
            <person name="Malagnac F."/>
            <person name="Mello A."/>
            <person name="Molinier V."/>
            <person name="Miyauchi S."/>
            <person name="Poulain J."/>
            <person name="Riccioni C."/>
            <person name="Rubini A."/>
            <person name="Sitrit Y."/>
            <person name="Splivallo R."/>
            <person name="Traeger S."/>
            <person name="Wang M."/>
            <person name="Zifcakova L."/>
            <person name="Wipf D."/>
            <person name="Zambonelli A."/>
            <person name="Paolocci F."/>
            <person name="Nowrousian M."/>
            <person name="Ottonello S."/>
            <person name="Baldrian P."/>
            <person name="Spatafora J.W."/>
            <person name="Henrissat B."/>
            <person name="Nagy L.G."/>
            <person name="Aury J.M."/>
            <person name="Wincker P."/>
            <person name="Grigoriev I.V."/>
            <person name="Bonfante P."/>
            <person name="Martin F.M."/>
        </authorList>
    </citation>
    <scope>NUCLEOTIDE SEQUENCE [LARGE SCALE GENOMIC DNA]</scope>
    <source>
        <strain evidence="3 4">ATCC MYA-4762</strain>
    </source>
</reference>
<dbReference type="InParanoid" id="A0A3N4LRK7"/>
<protein>
    <submittedName>
        <fullName evidence="3">Uncharacterized protein</fullName>
    </submittedName>
</protein>
<feature type="region of interest" description="Disordered" evidence="2">
    <location>
        <begin position="1048"/>
        <end position="1101"/>
    </location>
</feature>
<evidence type="ECO:0000313" key="3">
    <source>
        <dbReference type="EMBL" id="RPB25567.1"/>
    </source>
</evidence>
<feature type="region of interest" description="Disordered" evidence="2">
    <location>
        <begin position="1178"/>
        <end position="1206"/>
    </location>
</feature>
<dbReference type="PANTHER" id="PTHR45615:SF80">
    <property type="entry name" value="GRIP DOMAIN-CONTAINING PROTEIN"/>
    <property type="match status" value="1"/>
</dbReference>